<dbReference type="PANTHER" id="PTHR30372:SF4">
    <property type="entry name" value="LIPID-A-DISACCHARIDE SYNTHASE, MITOCHONDRIAL-RELATED"/>
    <property type="match status" value="1"/>
</dbReference>
<reference evidence="12" key="1">
    <citation type="submission" date="2011-04" db="EMBL/GenBank/DDBJ databases">
        <title>The complete genome of Thermodesulfatator indicus DSM 15286.</title>
        <authorList>
            <person name="Lucas S."/>
            <person name="Copeland A."/>
            <person name="Lapidus A."/>
            <person name="Bruce D."/>
            <person name="Goodwin L."/>
            <person name="Pitluck S."/>
            <person name="Peters L."/>
            <person name="Kyrpides N."/>
            <person name="Mavromatis K."/>
            <person name="Pagani I."/>
            <person name="Ivanova N."/>
            <person name="Saunders L."/>
            <person name="Detter J.C."/>
            <person name="Tapia R."/>
            <person name="Han C."/>
            <person name="Land M."/>
            <person name="Hauser L."/>
            <person name="Markowitz V."/>
            <person name="Cheng J.-F."/>
            <person name="Hugenholtz P."/>
            <person name="Woyke T."/>
            <person name="Wu D."/>
            <person name="Spring S."/>
            <person name="Schroeder M."/>
            <person name="Brambilla E."/>
            <person name="Klenk H.-P."/>
            <person name="Eisen J.A."/>
        </authorList>
    </citation>
    <scope>NUCLEOTIDE SEQUENCE [LARGE SCALE GENOMIC DNA]</scope>
    <source>
        <strain evidence="12">DSM 15286 / JCM 11887 / CIR29812</strain>
    </source>
</reference>
<sequence>MSSGSHKALRVFLVAGESSGDLHGASFVRALREILPGVHIQGIGGPKLRATGFECLYPAENLSIVGLPSVQEAREVLRVFKRVKKILRENPPNLLVLIDFPEFNLRLAKYAKRCQVPVFYFISPQVWAWRTYRVRLIKRVVDKMAVVFPFEVDFYARHGYKVHFVGHPLVDVVKPALNRQTFCRLVGLTPEKPIVGIFPGSRRREVRDLLPLFVEAFNLVKLEKPEVQGVIVRAEGLPDDFFLNTHGIKVVKGYQYDVMAQSEAVLLASGTVTLEATIVGVPMVVAYKLNRLSYWLAKRLVKVPYASLTNLLAGKALVPELLQEKATPENLAKALLKYLNDREYNQKVRRELAKIKASLGPGGAAWRAAELAASLVKERR</sequence>
<comment type="function">
    <text evidence="1 10">Condensation of UDP-2,3-diacylglucosamine and 2,3-diacylglucosamine-1-phosphate to form lipid A disaccharide, a precursor of lipid A, a phosphorylated glycolipid that anchors the lipopolysaccharide to the outer membrane of the cell.</text>
</comment>
<dbReference type="HOGENOM" id="CLU_036577_3_1_0"/>
<dbReference type="OrthoDB" id="9801642at2"/>
<comment type="pathway">
    <text evidence="10">Bacterial outer membrane biogenesis; LPS lipid A biosynthesis.</text>
</comment>
<protein>
    <recommendedName>
        <fullName evidence="3 10">Lipid-A-disaccharide synthase</fullName>
        <ecNumber evidence="2 10">2.4.1.182</ecNumber>
    </recommendedName>
</protein>
<comment type="catalytic activity">
    <reaction evidence="9 10">
        <text>a lipid X + a UDP-2-N,3-O-bis[(3R)-3-hydroxyacyl]-alpha-D-glucosamine = a lipid A disaccharide + UDP + H(+)</text>
        <dbReference type="Rhea" id="RHEA:67828"/>
        <dbReference type="ChEBI" id="CHEBI:15378"/>
        <dbReference type="ChEBI" id="CHEBI:58223"/>
        <dbReference type="ChEBI" id="CHEBI:137748"/>
        <dbReference type="ChEBI" id="CHEBI:176338"/>
        <dbReference type="ChEBI" id="CHEBI:176343"/>
        <dbReference type="EC" id="2.4.1.182"/>
    </reaction>
</comment>
<reference evidence="11 12" key="2">
    <citation type="journal article" date="2012" name="Stand. Genomic Sci.">
        <title>Complete genome sequence of the thermophilic sulfate-reducing ocean bacterium Thermodesulfatator indicus type strain (CIR29812(T)).</title>
        <authorList>
            <person name="Anderson I."/>
            <person name="Saunders E."/>
            <person name="Lapidus A."/>
            <person name="Nolan M."/>
            <person name="Lucas S."/>
            <person name="Tice H."/>
            <person name="Del Rio T.G."/>
            <person name="Cheng J.F."/>
            <person name="Han C."/>
            <person name="Tapia R."/>
            <person name="Goodwin L.A."/>
            <person name="Pitluck S."/>
            <person name="Liolios K."/>
            <person name="Mavromatis K."/>
            <person name="Pagani I."/>
            <person name="Ivanova N."/>
            <person name="Mikhailova N."/>
            <person name="Pati A."/>
            <person name="Chen A."/>
            <person name="Palaniappan K."/>
            <person name="Land M."/>
            <person name="Hauser L."/>
            <person name="Jeffries C.D."/>
            <person name="Chang Y.J."/>
            <person name="Brambilla E.M."/>
            <person name="Rohde M."/>
            <person name="Spring S."/>
            <person name="Goker M."/>
            <person name="Detter J.C."/>
            <person name="Woyke T."/>
            <person name="Bristow J."/>
            <person name="Eisen J.A."/>
            <person name="Markowitz V."/>
            <person name="Hugenholtz P."/>
            <person name="Kyrpides N.C."/>
            <person name="Klenk H.P."/>
        </authorList>
    </citation>
    <scope>NUCLEOTIDE SEQUENCE [LARGE SCALE GENOMIC DNA]</scope>
    <source>
        <strain evidence="12">DSM 15286 / JCM 11887 / CIR29812</strain>
    </source>
</reference>
<evidence type="ECO:0000256" key="9">
    <source>
        <dbReference type="ARBA" id="ARBA00048975"/>
    </source>
</evidence>
<dbReference type="AlphaFoldDB" id="F8AAG3"/>
<evidence type="ECO:0000256" key="6">
    <source>
        <dbReference type="ARBA" id="ARBA00022676"/>
    </source>
</evidence>
<dbReference type="eggNOG" id="COG0763">
    <property type="taxonomic scope" value="Bacteria"/>
</dbReference>
<name>F8AAG3_THEID</name>
<dbReference type="Proteomes" id="UP000006793">
    <property type="component" value="Chromosome"/>
</dbReference>
<dbReference type="SUPFAM" id="SSF53756">
    <property type="entry name" value="UDP-Glycosyltransferase/glycogen phosphorylase"/>
    <property type="match status" value="1"/>
</dbReference>
<evidence type="ECO:0000256" key="8">
    <source>
        <dbReference type="ARBA" id="ARBA00023098"/>
    </source>
</evidence>
<dbReference type="InParanoid" id="F8AAG3"/>
<keyword evidence="4 10" id="KW-0444">Lipid biosynthesis</keyword>
<keyword evidence="6 10" id="KW-0328">Glycosyltransferase</keyword>
<dbReference type="GO" id="GO:0016020">
    <property type="term" value="C:membrane"/>
    <property type="evidence" value="ECO:0007669"/>
    <property type="project" value="GOC"/>
</dbReference>
<evidence type="ECO:0000313" key="12">
    <source>
        <dbReference type="Proteomes" id="UP000006793"/>
    </source>
</evidence>
<dbReference type="EMBL" id="CP002683">
    <property type="protein sequence ID" value="AEH45383.1"/>
    <property type="molecule type" value="Genomic_DNA"/>
</dbReference>
<dbReference type="GO" id="GO:0009245">
    <property type="term" value="P:lipid A biosynthetic process"/>
    <property type="evidence" value="ECO:0007669"/>
    <property type="project" value="UniProtKB-UniRule"/>
</dbReference>
<evidence type="ECO:0000256" key="10">
    <source>
        <dbReference type="HAMAP-Rule" id="MF_00392"/>
    </source>
</evidence>
<accession>F8AAG3</accession>
<evidence type="ECO:0000256" key="1">
    <source>
        <dbReference type="ARBA" id="ARBA00002056"/>
    </source>
</evidence>
<keyword evidence="12" id="KW-1185">Reference proteome</keyword>
<dbReference type="KEGG" id="tid:Thein_1522"/>
<dbReference type="PANTHER" id="PTHR30372">
    <property type="entry name" value="LIPID-A-DISACCHARIDE SYNTHASE"/>
    <property type="match status" value="1"/>
</dbReference>
<dbReference type="Pfam" id="PF02684">
    <property type="entry name" value="LpxB"/>
    <property type="match status" value="1"/>
</dbReference>
<dbReference type="HAMAP" id="MF_00392">
    <property type="entry name" value="LpxB"/>
    <property type="match status" value="1"/>
</dbReference>
<dbReference type="GO" id="GO:0005543">
    <property type="term" value="F:phospholipid binding"/>
    <property type="evidence" value="ECO:0007669"/>
    <property type="project" value="TreeGrafter"/>
</dbReference>
<dbReference type="STRING" id="667014.Thein_1522"/>
<dbReference type="PATRIC" id="fig|667014.3.peg.1571"/>
<dbReference type="EC" id="2.4.1.182" evidence="2 10"/>
<dbReference type="FunCoup" id="F8AAG3">
    <property type="interactions" value="273"/>
</dbReference>
<dbReference type="PaxDb" id="667014-Thein_1522"/>
<evidence type="ECO:0000256" key="5">
    <source>
        <dbReference type="ARBA" id="ARBA00022556"/>
    </source>
</evidence>
<organism evidence="11 12">
    <name type="scientific">Thermodesulfatator indicus (strain DSM 15286 / JCM 11887 / CIR29812)</name>
    <dbReference type="NCBI Taxonomy" id="667014"/>
    <lineage>
        <taxon>Bacteria</taxon>
        <taxon>Pseudomonadati</taxon>
        <taxon>Thermodesulfobacteriota</taxon>
        <taxon>Thermodesulfobacteria</taxon>
        <taxon>Thermodesulfobacteriales</taxon>
        <taxon>Thermodesulfatatoraceae</taxon>
        <taxon>Thermodesulfatator</taxon>
    </lineage>
</organism>
<evidence type="ECO:0000256" key="2">
    <source>
        <dbReference type="ARBA" id="ARBA00012687"/>
    </source>
</evidence>
<evidence type="ECO:0000256" key="3">
    <source>
        <dbReference type="ARBA" id="ARBA00020902"/>
    </source>
</evidence>
<dbReference type="InterPro" id="IPR003835">
    <property type="entry name" value="Glyco_trans_19"/>
</dbReference>
<keyword evidence="8 10" id="KW-0443">Lipid metabolism</keyword>
<evidence type="ECO:0000313" key="11">
    <source>
        <dbReference type="EMBL" id="AEH45383.1"/>
    </source>
</evidence>
<comment type="similarity">
    <text evidence="10">Belongs to the LpxB family.</text>
</comment>
<dbReference type="NCBIfam" id="TIGR00215">
    <property type="entry name" value="lpxB"/>
    <property type="match status" value="1"/>
</dbReference>
<keyword evidence="5 10" id="KW-0441">Lipid A biosynthesis</keyword>
<keyword evidence="7 10" id="KW-0808">Transferase</keyword>
<evidence type="ECO:0000256" key="7">
    <source>
        <dbReference type="ARBA" id="ARBA00022679"/>
    </source>
</evidence>
<evidence type="ECO:0000256" key="4">
    <source>
        <dbReference type="ARBA" id="ARBA00022516"/>
    </source>
</evidence>
<dbReference type="Gene3D" id="3.40.50.2000">
    <property type="entry name" value="Glycogen Phosphorylase B"/>
    <property type="match status" value="1"/>
</dbReference>
<dbReference type="UniPathway" id="UPA00973"/>
<proteinExistence type="inferred from homology"/>
<dbReference type="GO" id="GO:0008915">
    <property type="term" value="F:lipid-A-disaccharide synthase activity"/>
    <property type="evidence" value="ECO:0007669"/>
    <property type="project" value="UniProtKB-UniRule"/>
</dbReference>
<gene>
    <name evidence="10" type="primary">lpxB</name>
    <name evidence="11" type="ordered locus">Thein_1522</name>
</gene>